<proteinExistence type="inferred from homology"/>
<evidence type="ECO:0000256" key="3">
    <source>
        <dbReference type="ARBA" id="ARBA00023027"/>
    </source>
</evidence>
<feature type="domain" description="D-isomer specific 2-hydroxyacid dehydrogenase catalytic" evidence="5">
    <location>
        <begin position="16"/>
        <end position="310"/>
    </location>
</feature>
<dbReference type="InterPro" id="IPR029753">
    <property type="entry name" value="D-isomer_DH_CS"/>
</dbReference>
<dbReference type="NCBIfam" id="NF006263">
    <property type="entry name" value="PRK08410.1"/>
    <property type="match status" value="1"/>
</dbReference>
<dbReference type="EMBL" id="CP012543">
    <property type="protein sequence ID" value="QCD47848.1"/>
    <property type="molecule type" value="Genomic_DNA"/>
</dbReference>
<dbReference type="InterPro" id="IPR006140">
    <property type="entry name" value="D-isomer_DH_NAD-bd"/>
</dbReference>
<dbReference type="AlphaFoldDB" id="A0A6G5QQ37"/>
<keyword evidence="3" id="KW-0520">NAD</keyword>
<evidence type="ECO:0000256" key="4">
    <source>
        <dbReference type="RuleBase" id="RU003719"/>
    </source>
</evidence>
<evidence type="ECO:0000313" key="8">
    <source>
        <dbReference type="Proteomes" id="UP000502377"/>
    </source>
</evidence>
<dbReference type="CDD" id="cd12162">
    <property type="entry name" value="2-Hacid_dh_4"/>
    <property type="match status" value="1"/>
</dbReference>
<dbReference type="InterPro" id="IPR006139">
    <property type="entry name" value="D-isomer_2_OHA_DH_cat_dom"/>
</dbReference>
<dbReference type="PROSITE" id="PS00671">
    <property type="entry name" value="D_2_HYDROXYACID_DH_3"/>
    <property type="match status" value="1"/>
</dbReference>
<keyword evidence="2 4" id="KW-0560">Oxidoreductase</keyword>
<dbReference type="KEGG" id="crx:CRECT_2259"/>
<accession>A0A6G5QQ37</accession>
<dbReference type="InterPro" id="IPR036291">
    <property type="entry name" value="NAD(P)-bd_dom_sf"/>
</dbReference>
<dbReference type="Pfam" id="PF00389">
    <property type="entry name" value="2-Hacid_dh"/>
    <property type="match status" value="1"/>
</dbReference>
<evidence type="ECO:0000259" key="6">
    <source>
        <dbReference type="Pfam" id="PF02826"/>
    </source>
</evidence>
<dbReference type="PANTHER" id="PTHR43761">
    <property type="entry name" value="D-ISOMER SPECIFIC 2-HYDROXYACID DEHYDROGENASE FAMILY PROTEIN (AFU_ORTHOLOGUE AFUA_1G13630)"/>
    <property type="match status" value="1"/>
</dbReference>
<comment type="similarity">
    <text evidence="1 4">Belongs to the D-isomer specific 2-hydroxyacid dehydrogenase family.</text>
</comment>
<sequence length="313" mass="33959">MKIVCLDAATLGSDVNLDVFRQFGEFVSFETTAAAERVERLKGADVVITNKVVIDKETMDASNLKLICISATGMNNVDLAYAASKGIAVKNVAGYSTVSVVQHTFACLFALTNRIKFYDNYAQSGEWAKSEIFTNLDRSIGEIAGKSFGVIGLGEIGRGVARIAAAFGANVSYYSTSGANANVEFKRQNLGELLGGCDIVSIHAPLNEKTRNLIGERELNLMKEGALLMNFGRGGIVDENAVARAIDGRNLRFAADVLETEPMRADHPLLNIKNKENLILTPHVAWASFEARERLVAMIAENIKEFLNGSCKK</sequence>
<dbReference type="SUPFAM" id="SSF51735">
    <property type="entry name" value="NAD(P)-binding Rossmann-fold domains"/>
    <property type="match status" value="1"/>
</dbReference>
<dbReference type="GO" id="GO:0051287">
    <property type="term" value="F:NAD binding"/>
    <property type="evidence" value="ECO:0007669"/>
    <property type="project" value="InterPro"/>
</dbReference>
<dbReference type="GO" id="GO:0016616">
    <property type="term" value="F:oxidoreductase activity, acting on the CH-OH group of donors, NAD or NADP as acceptor"/>
    <property type="evidence" value="ECO:0007669"/>
    <property type="project" value="InterPro"/>
</dbReference>
<evidence type="ECO:0000256" key="2">
    <source>
        <dbReference type="ARBA" id="ARBA00023002"/>
    </source>
</evidence>
<evidence type="ECO:0000313" key="7">
    <source>
        <dbReference type="EMBL" id="QCD47848.1"/>
    </source>
</evidence>
<gene>
    <name evidence="7" type="primary">hprA</name>
    <name evidence="7" type="ORF">CRECT_2259</name>
</gene>
<dbReference type="InterPro" id="IPR050418">
    <property type="entry name" value="D-iso_2-hydroxyacid_DH_PdxB"/>
</dbReference>
<evidence type="ECO:0000256" key="1">
    <source>
        <dbReference type="ARBA" id="ARBA00005854"/>
    </source>
</evidence>
<protein>
    <submittedName>
        <fullName evidence="7">2-hydroxyacid dehydrogenase</fullName>
    </submittedName>
</protein>
<dbReference type="PROSITE" id="PS00670">
    <property type="entry name" value="D_2_HYDROXYACID_DH_2"/>
    <property type="match status" value="1"/>
</dbReference>
<feature type="domain" description="D-isomer specific 2-hydroxyacid dehydrogenase NAD-binding" evidence="6">
    <location>
        <begin position="106"/>
        <end position="285"/>
    </location>
</feature>
<dbReference type="Pfam" id="PF02826">
    <property type="entry name" value="2-Hacid_dh_C"/>
    <property type="match status" value="1"/>
</dbReference>
<reference evidence="7 8" key="1">
    <citation type="submission" date="2016-07" db="EMBL/GenBank/DDBJ databases">
        <title>Comparative genomics of the Campylobacter concisus group.</title>
        <authorList>
            <person name="Miller W.G."/>
            <person name="Yee E."/>
            <person name="Chapman M.H."/>
            <person name="Huynh S."/>
            <person name="Bono J.L."/>
            <person name="On S.L.W."/>
            <person name="StLeger J."/>
            <person name="Foster G."/>
            <person name="Parker C.T."/>
        </authorList>
    </citation>
    <scope>NUCLEOTIDE SEQUENCE [LARGE SCALE GENOMIC DNA]</scope>
    <source>
        <strain evidence="7 8">ATCC 33238</strain>
    </source>
</reference>
<dbReference type="Proteomes" id="UP000502377">
    <property type="component" value="Chromosome"/>
</dbReference>
<dbReference type="Gene3D" id="3.40.50.720">
    <property type="entry name" value="NAD(P)-binding Rossmann-like Domain"/>
    <property type="match status" value="2"/>
</dbReference>
<organism evidence="7 8">
    <name type="scientific">Campylobacter rectus</name>
    <name type="common">Wolinella recta</name>
    <dbReference type="NCBI Taxonomy" id="203"/>
    <lineage>
        <taxon>Bacteria</taxon>
        <taxon>Pseudomonadati</taxon>
        <taxon>Campylobacterota</taxon>
        <taxon>Epsilonproteobacteria</taxon>
        <taxon>Campylobacterales</taxon>
        <taxon>Campylobacteraceae</taxon>
        <taxon>Campylobacter</taxon>
    </lineage>
</organism>
<dbReference type="RefSeq" id="WP_002944900.1">
    <property type="nucleotide sequence ID" value="NZ_CP012543.1"/>
</dbReference>
<name>A0A6G5QQ37_CAMRE</name>
<dbReference type="SUPFAM" id="SSF52283">
    <property type="entry name" value="Formate/glycerate dehydrogenase catalytic domain-like"/>
    <property type="match status" value="1"/>
</dbReference>
<dbReference type="PANTHER" id="PTHR43761:SF1">
    <property type="entry name" value="D-ISOMER SPECIFIC 2-HYDROXYACID DEHYDROGENASE CATALYTIC DOMAIN-CONTAINING PROTEIN-RELATED"/>
    <property type="match status" value="1"/>
</dbReference>
<evidence type="ECO:0000259" key="5">
    <source>
        <dbReference type="Pfam" id="PF00389"/>
    </source>
</evidence>